<reference evidence="2" key="1">
    <citation type="submission" date="2021-03" db="EMBL/GenBank/DDBJ databases">
        <authorList>
            <consortium name="Genoscope - CEA"/>
            <person name="William W."/>
        </authorList>
    </citation>
    <scope>NUCLEOTIDE SEQUENCE</scope>
    <source>
        <strain evidence="2">Doubled-haploid Pahang</strain>
    </source>
</reference>
<dbReference type="EMBL" id="HG996468">
    <property type="protein sequence ID" value="CAG1849264.1"/>
    <property type="molecule type" value="Genomic_DNA"/>
</dbReference>
<gene>
    <name evidence="1" type="ORF">GSMUA_207960.1</name>
    <name evidence="2" type="ORF">GSMUA_208500.1</name>
    <name evidence="3" type="ORF">GSMUA_208510.1</name>
</gene>
<evidence type="ECO:0000313" key="2">
    <source>
        <dbReference type="EMBL" id="CAG1849264.1"/>
    </source>
</evidence>
<accession>A0A8D7AHR1</accession>
<evidence type="ECO:0000313" key="3">
    <source>
        <dbReference type="EMBL" id="CAG1849265.1"/>
    </source>
</evidence>
<dbReference type="AlphaFoldDB" id="A0A8D7AHR1"/>
<organism evidence="2">
    <name type="scientific">Musa acuminata subsp. malaccensis</name>
    <name type="common">Wild banana</name>
    <name type="synonym">Musa malaccensis</name>
    <dbReference type="NCBI Taxonomy" id="214687"/>
    <lineage>
        <taxon>Eukaryota</taxon>
        <taxon>Viridiplantae</taxon>
        <taxon>Streptophyta</taxon>
        <taxon>Embryophyta</taxon>
        <taxon>Tracheophyta</taxon>
        <taxon>Spermatophyta</taxon>
        <taxon>Magnoliopsida</taxon>
        <taxon>Liliopsida</taxon>
        <taxon>Zingiberales</taxon>
        <taxon>Musaceae</taxon>
        <taxon>Musa</taxon>
    </lineage>
</organism>
<protein>
    <submittedName>
        <fullName evidence="2">(wild Malaysian banana) hypothetical protein</fullName>
    </submittedName>
</protein>
<proteinExistence type="predicted"/>
<sequence>MSYLEWQMRMCLNRIESNLLICCLRPLTKIIGPMSSKKDRNI</sequence>
<dbReference type="EMBL" id="HG996468">
    <property type="protein sequence ID" value="CAG1849210.1"/>
    <property type="molecule type" value="Genomic_DNA"/>
</dbReference>
<name>A0A8D7AHR1_MUSAM</name>
<evidence type="ECO:0000313" key="1">
    <source>
        <dbReference type="EMBL" id="CAG1849210.1"/>
    </source>
</evidence>
<dbReference type="EMBL" id="HG996468">
    <property type="protein sequence ID" value="CAG1849265.1"/>
    <property type="molecule type" value="Genomic_DNA"/>
</dbReference>